<keyword evidence="3" id="KW-1185">Reference proteome</keyword>
<gene>
    <name evidence="2" type="ORF">O181_026212</name>
</gene>
<evidence type="ECO:0000256" key="1">
    <source>
        <dbReference type="SAM" id="MobiDB-lite"/>
    </source>
</evidence>
<reference evidence="2" key="1">
    <citation type="submission" date="2021-03" db="EMBL/GenBank/DDBJ databases">
        <title>Draft genome sequence of rust myrtle Austropuccinia psidii MF-1, a brazilian biotype.</title>
        <authorList>
            <person name="Quecine M.C."/>
            <person name="Pachon D.M.R."/>
            <person name="Bonatelli M.L."/>
            <person name="Correr F.H."/>
            <person name="Franceschini L.M."/>
            <person name="Leite T.F."/>
            <person name="Margarido G.R.A."/>
            <person name="Almeida C.A."/>
            <person name="Ferrarezi J.A."/>
            <person name="Labate C.A."/>
        </authorList>
    </citation>
    <scope>NUCLEOTIDE SEQUENCE</scope>
    <source>
        <strain evidence="2">MF-1</strain>
    </source>
</reference>
<name>A0A9Q3CQ43_9BASI</name>
<comment type="caution">
    <text evidence="2">The sequence shown here is derived from an EMBL/GenBank/DDBJ whole genome shotgun (WGS) entry which is preliminary data.</text>
</comment>
<dbReference type="AlphaFoldDB" id="A0A9Q3CQ43"/>
<evidence type="ECO:0000313" key="2">
    <source>
        <dbReference type="EMBL" id="MBW0486497.1"/>
    </source>
</evidence>
<proteinExistence type="predicted"/>
<sequence length="230" mass="25806">MPSSIDLSTPLQGHHPMVNSLLDWRKVIMRPMKDGNGKRTFKLGLIVIMSCHPWDSHVKNKTHEIPGNKKVLFLVCLTGKLNSNQLQPQVAPDGWRTCAVPSQHNEPPIQSSESRVPSHEDTSACEHEPEVAPMQSTEEPYVKSPLYFFYSYKISLTPPLTISSLSHYSPLCHYHLRYACRLPHPPPSSPPVPPPSTPTQRSQAPPPQRHKASLIPTMRLGRNLPNCDQP</sequence>
<feature type="compositionally biased region" description="Polar residues" evidence="1">
    <location>
        <begin position="100"/>
        <end position="115"/>
    </location>
</feature>
<dbReference type="EMBL" id="AVOT02008683">
    <property type="protein sequence ID" value="MBW0486497.1"/>
    <property type="molecule type" value="Genomic_DNA"/>
</dbReference>
<evidence type="ECO:0000313" key="3">
    <source>
        <dbReference type="Proteomes" id="UP000765509"/>
    </source>
</evidence>
<protein>
    <submittedName>
        <fullName evidence="2">Uncharacterized protein</fullName>
    </submittedName>
</protein>
<feature type="region of interest" description="Disordered" evidence="1">
    <location>
        <begin position="185"/>
        <end position="230"/>
    </location>
</feature>
<dbReference type="Proteomes" id="UP000765509">
    <property type="component" value="Unassembled WGS sequence"/>
</dbReference>
<accession>A0A9Q3CQ43</accession>
<organism evidence="2 3">
    <name type="scientific">Austropuccinia psidii MF-1</name>
    <dbReference type="NCBI Taxonomy" id="1389203"/>
    <lineage>
        <taxon>Eukaryota</taxon>
        <taxon>Fungi</taxon>
        <taxon>Dikarya</taxon>
        <taxon>Basidiomycota</taxon>
        <taxon>Pucciniomycotina</taxon>
        <taxon>Pucciniomycetes</taxon>
        <taxon>Pucciniales</taxon>
        <taxon>Sphaerophragmiaceae</taxon>
        <taxon>Austropuccinia</taxon>
    </lineage>
</organism>
<feature type="region of interest" description="Disordered" evidence="1">
    <location>
        <begin position="99"/>
        <end position="137"/>
    </location>
</feature>
<feature type="compositionally biased region" description="Pro residues" evidence="1">
    <location>
        <begin position="185"/>
        <end position="197"/>
    </location>
</feature>
<feature type="compositionally biased region" description="Basic and acidic residues" evidence="1">
    <location>
        <begin position="116"/>
        <end position="130"/>
    </location>
</feature>